<protein>
    <submittedName>
        <fullName evidence="1">Uncharacterized protein</fullName>
    </submittedName>
</protein>
<proteinExistence type="predicted"/>
<keyword evidence="2" id="KW-1185">Reference proteome</keyword>
<dbReference type="EMBL" id="CP002772">
    <property type="protein sequence ID" value="AEG18664.1"/>
    <property type="molecule type" value="Genomic_DNA"/>
</dbReference>
<organism evidence="1 2">
    <name type="scientific">Methanobacterium paludis (strain DSM 25820 / JCM 18151 / SWAN1)</name>
    <dbReference type="NCBI Taxonomy" id="868131"/>
    <lineage>
        <taxon>Archaea</taxon>
        <taxon>Methanobacteriati</taxon>
        <taxon>Methanobacteriota</taxon>
        <taxon>Methanomada group</taxon>
        <taxon>Methanobacteria</taxon>
        <taxon>Methanobacteriales</taxon>
        <taxon>Methanobacteriaceae</taxon>
        <taxon>Methanobacterium</taxon>
    </lineage>
</organism>
<evidence type="ECO:0000313" key="2">
    <source>
        <dbReference type="Proteomes" id="UP000009231"/>
    </source>
</evidence>
<dbReference type="KEGG" id="mew:MSWAN_1653"/>
<gene>
    <name evidence="1" type="ordered locus">MSWAN_1653</name>
</gene>
<accession>F6D2T5</accession>
<sequence>MKKATKEEIKAEMDSWDECYTIIIDYSEFGRDEKGNYR</sequence>
<dbReference type="Proteomes" id="UP000009231">
    <property type="component" value="Chromosome"/>
</dbReference>
<dbReference type="HOGENOM" id="CLU_3323024_0_0_2"/>
<reference evidence="1 2" key="1">
    <citation type="journal article" date="2014" name="Int. J. Syst. Evol. Microbiol.">
        <title>Methanobacterium paludis sp. nov. and a novel strain of Methanobacterium lacus isolated from northern peatlands.</title>
        <authorList>
            <person name="Cadillo-Quiroz H."/>
            <person name="Brauer S.L."/>
            <person name="Goodson N."/>
            <person name="Yavitt J.B."/>
            <person name="Zinder S.H."/>
        </authorList>
    </citation>
    <scope>NUCLEOTIDE SEQUENCE [LARGE SCALE GENOMIC DNA]</scope>
    <source>
        <strain evidence="2">DSM 25820 / JCM 18151 / SWAN1</strain>
    </source>
</reference>
<name>F6D2T5_METPW</name>
<evidence type="ECO:0000313" key="1">
    <source>
        <dbReference type="EMBL" id="AEG18664.1"/>
    </source>
</evidence>
<dbReference type="STRING" id="868131.MSWAN_1653"/>
<dbReference type="AlphaFoldDB" id="F6D2T5"/>